<gene>
    <name evidence="3" type="ORF">B296_00054274</name>
</gene>
<keyword evidence="1" id="KW-0472">Membrane</keyword>
<evidence type="ECO:0000256" key="1">
    <source>
        <dbReference type="SAM" id="Phobius"/>
    </source>
</evidence>
<feature type="chain" id="PRO_5019238271" evidence="2">
    <location>
        <begin position="20"/>
        <end position="133"/>
    </location>
</feature>
<dbReference type="EMBL" id="AMZH03022310">
    <property type="protein sequence ID" value="RRT37431.1"/>
    <property type="molecule type" value="Genomic_DNA"/>
</dbReference>
<feature type="signal peptide" evidence="2">
    <location>
        <begin position="1"/>
        <end position="19"/>
    </location>
</feature>
<name>A0A426XD70_ENSVE</name>
<organism evidence="3 4">
    <name type="scientific">Ensete ventricosum</name>
    <name type="common">Abyssinian banana</name>
    <name type="synonym">Musa ensete</name>
    <dbReference type="NCBI Taxonomy" id="4639"/>
    <lineage>
        <taxon>Eukaryota</taxon>
        <taxon>Viridiplantae</taxon>
        <taxon>Streptophyta</taxon>
        <taxon>Embryophyta</taxon>
        <taxon>Tracheophyta</taxon>
        <taxon>Spermatophyta</taxon>
        <taxon>Magnoliopsida</taxon>
        <taxon>Liliopsida</taxon>
        <taxon>Zingiberales</taxon>
        <taxon>Musaceae</taxon>
        <taxon>Ensete</taxon>
    </lineage>
</organism>
<keyword evidence="2" id="KW-0732">Signal</keyword>
<dbReference type="Proteomes" id="UP000287651">
    <property type="component" value="Unassembled WGS sequence"/>
</dbReference>
<reference evidence="3 4" key="1">
    <citation type="journal article" date="2014" name="Agronomy (Basel)">
        <title>A Draft Genome Sequence for Ensete ventricosum, the Drought-Tolerant Tree Against Hunger.</title>
        <authorList>
            <person name="Harrison J."/>
            <person name="Moore K.A."/>
            <person name="Paszkiewicz K."/>
            <person name="Jones T."/>
            <person name="Grant M."/>
            <person name="Ambacheew D."/>
            <person name="Muzemil S."/>
            <person name="Studholme D.J."/>
        </authorList>
    </citation>
    <scope>NUCLEOTIDE SEQUENCE [LARGE SCALE GENOMIC DNA]</scope>
</reference>
<protein>
    <submittedName>
        <fullName evidence="3">Uncharacterized protein</fullName>
    </submittedName>
</protein>
<comment type="caution">
    <text evidence="3">The sequence shown here is derived from an EMBL/GenBank/DDBJ whole genome shotgun (WGS) entry which is preliminary data.</text>
</comment>
<dbReference type="AlphaFoldDB" id="A0A426XD70"/>
<sequence length="133" mass="15587">MLVLCFFCWWFQWIPELHHYAPGVPVVLVGTKLGMWNTRISFRFSYQLTALKLLFPSAECQGSFRCCHQSSYSASHKKKRQEEEKVTTWVFNIVSKSPLNHVGLVMYSFVTLNVVADMVARFYKNFLRGRKLK</sequence>
<proteinExistence type="predicted"/>
<evidence type="ECO:0000313" key="3">
    <source>
        <dbReference type="EMBL" id="RRT37431.1"/>
    </source>
</evidence>
<evidence type="ECO:0000313" key="4">
    <source>
        <dbReference type="Proteomes" id="UP000287651"/>
    </source>
</evidence>
<evidence type="ECO:0000256" key="2">
    <source>
        <dbReference type="SAM" id="SignalP"/>
    </source>
</evidence>
<feature type="transmembrane region" description="Helical" evidence="1">
    <location>
        <begin position="104"/>
        <end position="123"/>
    </location>
</feature>
<accession>A0A426XD70</accession>
<keyword evidence="1" id="KW-1133">Transmembrane helix</keyword>
<keyword evidence="1" id="KW-0812">Transmembrane</keyword>